<dbReference type="SMART" id="SM00747">
    <property type="entry name" value="CFEM"/>
    <property type="match status" value="1"/>
</dbReference>
<evidence type="ECO:0000256" key="1">
    <source>
        <dbReference type="ARBA" id="ARBA00004613"/>
    </source>
</evidence>
<feature type="compositionally biased region" description="Low complexity" evidence="5">
    <location>
        <begin position="100"/>
        <end position="123"/>
    </location>
</feature>
<accession>A0A9P5X7U3</accession>
<feature type="transmembrane region" description="Helical" evidence="6">
    <location>
        <begin position="126"/>
        <end position="146"/>
    </location>
</feature>
<keyword evidence="4" id="KW-1015">Disulfide bond</keyword>
<feature type="signal peptide" evidence="7">
    <location>
        <begin position="1"/>
        <end position="18"/>
    </location>
</feature>
<dbReference type="OrthoDB" id="4505683at2759"/>
<dbReference type="EMBL" id="MU151263">
    <property type="protein sequence ID" value="KAF9446083.1"/>
    <property type="molecule type" value="Genomic_DNA"/>
</dbReference>
<comment type="caution">
    <text evidence="9">The sequence shown here is derived from an EMBL/GenBank/DDBJ whole genome shotgun (WGS) entry which is preliminary data.</text>
</comment>
<evidence type="ECO:0000313" key="10">
    <source>
        <dbReference type="Proteomes" id="UP000807342"/>
    </source>
</evidence>
<evidence type="ECO:0000256" key="5">
    <source>
        <dbReference type="SAM" id="MobiDB-lite"/>
    </source>
</evidence>
<keyword evidence="10" id="KW-1185">Reference proteome</keyword>
<evidence type="ECO:0000256" key="4">
    <source>
        <dbReference type="ARBA" id="ARBA00023157"/>
    </source>
</evidence>
<dbReference type="AlphaFoldDB" id="A0A9P5X7U3"/>
<dbReference type="Pfam" id="PF05730">
    <property type="entry name" value="CFEM"/>
    <property type="match status" value="1"/>
</dbReference>
<feature type="chain" id="PRO_5040264642" description="CFEM domain-containing protein" evidence="7">
    <location>
        <begin position="19"/>
        <end position="148"/>
    </location>
</feature>
<comment type="subcellular location">
    <subcellularLocation>
        <location evidence="1">Secreted</location>
    </subcellularLocation>
</comment>
<organism evidence="9 10">
    <name type="scientific">Macrolepiota fuliginosa MF-IS2</name>
    <dbReference type="NCBI Taxonomy" id="1400762"/>
    <lineage>
        <taxon>Eukaryota</taxon>
        <taxon>Fungi</taxon>
        <taxon>Dikarya</taxon>
        <taxon>Basidiomycota</taxon>
        <taxon>Agaricomycotina</taxon>
        <taxon>Agaricomycetes</taxon>
        <taxon>Agaricomycetidae</taxon>
        <taxon>Agaricales</taxon>
        <taxon>Agaricineae</taxon>
        <taxon>Agaricaceae</taxon>
        <taxon>Macrolepiota</taxon>
    </lineage>
</organism>
<proteinExistence type="predicted"/>
<evidence type="ECO:0000259" key="8">
    <source>
        <dbReference type="PROSITE" id="PS52012"/>
    </source>
</evidence>
<dbReference type="InterPro" id="IPR008427">
    <property type="entry name" value="Extracellular_membr_CFEM_dom"/>
</dbReference>
<keyword evidence="6" id="KW-1133">Transmembrane helix</keyword>
<dbReference type="Proteomes" id="UP000807342">
    <property type="component" value="Unassembled WGS sequence"/>
</dbReference>
<keyword evidence="2" id="KW-0964">Secreted</keyword>
<keyword evidence="6" id="KW-0472">Membrane</keyword>
<keyword evidence="3 7" id="KW-0732">Signal</keyword>
<name>A0A9P5X7U3_9AGAR</name>
<feature type="domain" description="CFEM" evidence="8">
    <location>
        <begin position="9"/>
        <end position="123"/>
    </location>
</feature>
<dbReference type="GO" id="GO:0005576">
    <property type="term" value="C:extracellular region"/>
    <property type="evidence" value="ECO:0007669"/>
    <property type="project" value="UniProtKB-SubCell"/>
</dbReference>
<evidence type="ECO:0000256" key="6">
    <source>
        <dbReference type="SAM" id="Phobius"/>
    </source>
</evidence>
<dbReference type="PROSITE" id="PS52012">
    <property type="entry name" value="CFEM"/>
    <property type="match status" value="1"/>
</dbReference>
<evidence type="ECO:0000256" key="3">
    <source>
        <dbReference type="ARBA" id="ARBA00022729"/>
    </source>
</evidence>
<reference evidence="9" key="1">
    <citation type="submission" date="2020-11" db="EMBL/GenBank/DDBJ databases">
        <authorList>
            <consortium name="DOE Joint Genome Institute"/>
            <person name="Ahrendt S."/>
            <person name="Riley R."/>
            <person name="Andreopoulos W."/>
            <person name="Labutti K."/>
            <person name="Pangilinan J."/>
            <person name="Ruiz-Duenas F.J."/>
            <person name="Barrasa J.M."/>
            <person name="Sanchez-Garcia M."/>
            <person name="Camarero S."/>
            <person name="Miyauchi S."/>
            <person name="Serrano A."/>
            <person name="Linde D."/>
            <person name="Babiker R."/>
            <person name="Drula E."/>
            <person name="Ayuso-Fernandez I."/>
            <person name="Pacheco R."/>
            <person name="Padilla G."/>
            <person name="Ferreira P."/>
            <person name="Barriuso J."/>
            <person name="Kellner H."/>
            <person name="Castanera R."/>
            <person name="Alfaro M."/>
            <person name="Ramirez L."/>
            <person name="Pisabarro A.G."/>
            <person name="Kuo A."/>
            <person name="Tritt A."/>
            <person name="Lipzen A."/>
            <person name="He G."/>
            <person name="Yan M."/>
            <person name="Ng V."/>
            <person name="Cullen D."/>
            <person name="Martin F."/>
            <person name="Rosso M.-N."/>
            <person name="Henrissat B."/>
            <person name="Hibbett D."/>
            <person name="Martinez A.T."/>
            <person name="Grigoriev I.V."/>
        </authorList>
    </citation>
    <scope>NUCLEOTIDE SEQUENCE</scope>
    <source>
        <strain evidence="9">MF-IS2</strain>
    </source>
</reference>
<evidence type="ECO:0000256" key="2">
    <source>
        <dbReference type="ARBA" id="ARBA00022525"/>
    </source>
</evidence>
<feature type="region of interest" description="Disordered" evidence="5">
    <location>
        <begin position="99"/>
        <end position="123"/>
    </location>
</feature>
<protein>
    <recommendedName>
        <fullName evidence="8">CFEM domain-containing protein</fullName>
    </recommendedName>
</protein>
<sequence length="148" mass="14205">MIFNAKFTLLAFVAVAVAQSSSPSGSASPAIPSGLGISTCILNCVQPAATKVGCAFTNTTCVCTSAQFQSDATACLKANCTADEVTAALTLQQTQCKGLTPNGSSSGTPSGTSPATSTSPATTSNAASGVAVGGILAIAAGLLGIAGL</sequence>
<evidence type="ECO:0000313" key="9">
    <source>
        <dbReference type="EMBL" id="KAF9446083.1"/>
    </source>
</evidence>
<evidence type="ECO:0000256" key="7">
    <source>
        <dbReference type="SAM" id="SignalP"/>
    </source>
</evidence>
<keyword evidence="6" id="KW-0812">Transmembrane</keyword>
<gene>
    <name evidence="9" type="ORF">P691DRAFT_777104</name>
</gene>